<dbReference type="GO" id="GO:0005509">
    <property type="term" value="F:calcium ion binding"/>
    <property type="evidence" value="ECO:0007669"/>
    <property type="project" value="TreeGrafter"/>
</dbReference>
<dbReference type="PANTHER" id="PTHR15136">
    <property type="entry name" value="STROMAL INTERACTION MOLECULE HOMOLOG"/>
    <property type="match status" value="1"/>
</dbReference>
<feature type="transmembrane region" description="Helical" evidence="1">
    <location>
        <begin position="221"/>
        <end position="243"/>
    </location>
</feature>
<reference evidence="6" key="1">
    <citation type="submission" date="2016-06" db="UniProtKB">
        <authorList>
            <consortium name="WormBaseParasite"/>
        </authorList>
    </citation>
    <scope>IDENTIFICATION</scope>
</reference>
<evidence type="ECO:0000259" key="3">
    <source>
        <dbReference type="PROSITE" id="PS50105"/>
    </source>
</evidence>
<gene>
    <name evidence="4" type="ORF">SSLN_LOCUS10004</name>
</gene>
<dbReference type="GO" id="GO:0002115">
    <property type="term" value="P:store-operated calcium entry"/>
    <property type="evidence" value="ECO:0007669"/>
    <property type="project" value="TreeGrafter"/>
</dbReference>
<evidence type="ECO:0000313" key="5">
    <source>
        <dbReference type="Proteomes" id="UP000275846"/>
    </source>
</evidence>
<feature type="chain" id="PRO_5043141389" evidence="2">
    <location>
        <begin position="31"/>
        <end position="340"/>
    </location>
</feature>
<evidence type="ECO:0000256" key="2">
    <source>
        <dbReference type="SAM" id="SignalP"/>
    </source>
</evidence>
<keyword evidence="1" id="KW-0472">Membrane</keyword>
<dbReference type="Pfam" id="PF25578">
    <property type="entry name" value="EF-hand_STIM1"/>
    <property type="match status" value="1"/>
</dbReference>
<dbReference type="GO" id="GO:0005783">
    <property type="term" value="C:endoplasmic reticulum"/>
    <property type="evidence" value="ECO:0007669"/>
    <property type="project" value="TreeGrafter"/>
</dbReference>
<dbReference type="PROSITE" id="PS50105">
    <property type="entry name" value="SAM_DOMAIN"/>
    <property type="match status" value="1"/>
</dbReference>
<dbReference type="AlphaFoldDB" id="A0A183T0K6"/>
<name>A0A183T0K6_SCHSO</name>
<dbReference type="InterPro" id="IPR001660">
    <property type="entry name" value="SAM"/>
</dbReference>
<dbReference type="Gene3D" id="1.10.238.180">
    <property type="match status" value="1"/>
</dbReference>
<protein>
    <submittedName>
        <fullName evidence="6">SAM domain-containing protein</fullName>
    </submittedName>
</protein>
<dbReference type="Pfam" id="PF07647">
    <property type="entry name" value="SAM_2"/>
    <property type="match status" value="1"/>
</dbReference>
<dbReference type="PANTHER" id="PTHR15136:SF5">
    <property type="entry name" value="STROMAL INTERACTION MOLECULE HOMOLOG"/>
    <property type="match status" value="1"/>
</dbReference>
<keyword evidence="1" id="KW-0812">Transmembrane</keyword>
<dbReference type="InterPro" id="IPR057835">
    <property type="entry name" value="EF-hand_STIM1/2"/>
</dbReference>
<evidence type="ECO:0000313" key="6">
    <source>
        <dbReference type="WBParaSite" id="SSLN_0001037701-mRNA-1"/>
    </source>
</evidence>
<dbReference type="InterPro" id="IPR013761">
    <property type="entry name" value="SAM/pointed_sf"/>
</dbReference>
<dbReference type="InterPro" id="IPR037608">
    <property type="entry name" value="STIM1/2"/>
</dbReference>
<keyword evidence="1" id="KW-1133">Transmembrane helix</keyword>
<dbReference type="EMBL" id="UYSU01035595">
    <property type="protein sequence ID" value="VDL96389.1"/>
    <property type="molecule type" value="Genomic_DNA"/>
</dbReference>
<dbReference type="GO" id="GO:0005886">
    <property type="term" value="C:plasma membrane"/>
    <property type="evidence" value="ECO:0007669"/>
    <property type="project" value="TreeGrafter"/>
</dbReference>
<organism evidence="6">
    <name type="scientific">Schistocephalus solidus</name>
    <name type="common">Tapeworm</name>
    <dbReference type="NCBI Taxonomy" id="70667"/>
    <lineage>
        <taxon>Eukaryota</taxon>
        <taxon>Metazoa</taxon>
        <taxon>Spiralia</taxon>
        <taxon>Lophotrochozoa</taxon>
        <taxon>Platyhelminthes</taxon>
        <taxon>Cestoda</taxon>
        <taxon>Eucestoda</taxon>
        <taxon>Diphyllobothriidea</taxon>
        <taxon>Diphyllobothriidae</taxon>
        <taxon>Schistocephalus</taxon>
    </lineage>
</organism>
<dbReference type="Proteomes" id="UP000275846">
    <property type="component" value="Unassembled WGS sequence"/>
</dbReference>
<feature type="signal peptide" evidence="2">
    <location>
        <begin position="1"/>
        <end position="30"/>
    </location>
</feature>
<dbReference type="STRING" id="70667.A0A183T0K6"/>
<accession>A0A183T0K6</accession>
<dbReference type="WBParaSite" id="SSLN_0001037701-mRNA-1">
    <property type="protein sequence ID" value="SSLN_0001037701-mRNA-1"/>
    <property type="gene ID" value="SSLN_0001037701"/>
</dbReference>
<dbReference type="SMART" id="SM00454">
    <property type="entry name" value="SAM"/>
    <property type="match status" value="1"/>
</dbReference>
<evidence type="ECO:0000256" key="1">
    <source>
        <dbReference type="SAM" id="Phobius"/>
    </source>
</evidence>
<feature type="domain" description="SAM" evidence="3">
    <location>
        <begin position="140"/>
        <end position="208"/>
    </location>
</feature>
<dbReference type="GO" id="GO:0005246">
    <property type="term" value="F:calcium channel regulator activity"/>
    <property type="evidence" value="ECO:0007669"/>
    <property type="project" value="InterPro"/>
</dbReference>
<reference evidence="4 5" key="2">
    <citation type="submission" date="2018-11" db="EMBL/GenBank/DDBJ databases">
        <authorList>
            <consortium name="Pathogen Informatics"/>
        </authorList>
    </citation>
    <scope>NUCLEOTIDE SEQUENCE [LARGE SCALE GENOMIC DNA]</scope>
    <source>
        <strain evidence="4 5">NST_G2</strain>
    </source>
</reference>
<sequence length="340" mass="38271">MLLHMPSRGSVAVSTLLGLLTTVLDSSVSGLINWQGERLDFFSGNSNMTFTIPAVLSSFDPRPTDDACEVSVHANVCHQEDHLSSCRKKTLAFEAISDLHAQLDGDSSGGVDFSEAEKISRFLWQHNYQPCFYFDLAHNWTVQETIRWLGEGVELPQYDQVFLLHNVDGETLPRLVMRNQTYLNDHLGVKNQFHRRKLVLKTMDLILFGPPKKLSASYKELSVITACAFGIFLLSFFCINYHYTRKMRGRDAQAADGLYAAEQTLRELQQNSPFRNSNSQNTGDMRFPPAAQLNSVGLLFAFCYNAFQLPVFDTPILIHNPTHFDVITDCVTTCDAGSEK</sequence>
<dbReference type="GO" id="GO:0006874">
    <property type="term" value="P:intracellular calcium ion homeostasis"/>
    <property type="evidence" value="ECO:0007669"/>
    <property type="project" value="TreeGrafter"/>
</dbReference>
<keyword evidence="5" id="KW-1185">Reference proteome</keyword>
<dbReference type="Gene3D" id="1.10.150.50">
    <property type="entry name" value="Transcription Factor, Ets-1"/>
    <property type="match status" value="1"/>
</dbReference>
<keyword evidence="2" id="KW-0732">Signal</keyword>
<dbReference type="OrthoDB" id="9986177at2759"/>
<dbReference type="SUPFAM" id="SSF47769">
    <property type="entry name" value="SAM/Pointed domain"/>
    <property type="match status" value="1"/>
</dbReference>
<evidence type="ECO:0000313" key="4">
    <source>
        <dbReference type="EMBL" id="VDL96389.1"/>
    </source>
</evidence>
<proteinExistence type="predicted"/>